<evidence type="ECO:0000313" key="2">
    <source>
        <dbReference type="EMBL" id="SEW43932.1"/>
    </source>
</evidence>
<protein>
    <submittedName>
        <fullName evidence="2">Electron transfer DM13</fullName>
    </submittedName>
</protein>
<evidence type="ECO:0000313" key="3">
    <source>
        <dbReference type="Proteomes" id="UP000199167"/>
    </source>
</evidence>
<name>A0A1I0RRT1_9RHOB</name>
<feature type="domain" description="DM13" evidence="1">
    <location>
        <begin position="47"/>
        <end position="156"/>
    </location>
</feature>
<dbReference type="EMBL" id="FOIZ01000002">
    <property type="protein sequence ID" value="SEW43932.1"/>
    <property type="molecule type" value="Genomic_DNA"/>
</dbReference>
<dbReference type="InterPro" id="IPR019545">
    <property type="entry name" value="DM13_domain"/>
</dbReference>
<gene>
    <name evidence="2" type="ORF">SAMN04488515_3135</name>
</gene>
<accession>A0A1I0RRT1</accession>
<dbReference type="RefSeq" id="WP_089996773.1">
    <property type="nucleotide sequence ID" value="NZ_FOIZ01000002.1"/>
</dbReference>
<dbReference type="AlphaFoldDB" id="A0A1I0RRT1"/>
<dbReference type="OrthoDB" id="6106486at2"/>
<organism evidence="2 3">
    <name type="scientific">Cognatiyoonia koreensis</name>
    <dbReference type="NCBI Taxonomy" id="364200"/>
    <lineage>
        <taxon>Bacteria</taxon>
        <taxon>Pseudomonadati</taxon>
        <taxon>Pseudomonadota</taxon>
        <taxon>Alphaproteobacteria</taxon>
        <taxon>Rhodobacterales</taxon>
        <taxon>Paracoccaceae</taxon>
        <taxon>Cognatiyoonia</taxon>
    </lineage>
</organism>
<sequence>MRRIIIGLLTHGMALGVGFGLGIYLLPILTAPPSPDTATLEAMAQDATFTAEIAEDLPGNDFLHWGKGTVSLTPTQIVHTGELAPGPDYMVYLVPEFVDHEDGFERLKSDSVVIGPVKTFKGFALDIPEAVDLEAYTTVVVWCEAFSEFIAAAEYR</sequence>
<dbReference type="PROSITE" id="PS51549">
    <property type="entry name" value="DM13"/>
    <property type="match status" value="1"/>
</dbReference>
<reference evidence="2 3" key="1">
    <citation type="submission" date="2016-10" db="EMBL/GenBank/DDBJ databases">
        <authorList>
            <person name="de Groot N.N."/>
        </authorList>
    </citation>
    <scope>NUCLEOTIDE SEQUENCE [LARGE SCALE GENOMIC DNA]</scope>
    <source>
        <strain evidence="2 3">DSM 17925</strain>
    </source>
</reference>
<evidence type="ECO:0000259" key="1">
    <source>
        <dbReference type="PROSITE" id="PS51549"/>
    </source>
</evidence>
<dbReference type="Pfam" id="PF10517">
    <property type="entry name" value="DM13"/>
    <property type="match status" value="1"/>
</dbReference>
<proteinExistence type="predicted"/>
<keyword evidence="3" id="KW-1185">Reference proteome</keyword>
<dbReference type="Proteomes" id="UP000199167">
    <property type="component" value="Unassembled WGS sequence"/>
</dbReference>